<dbReference type="UniPathway" id="UPA00340">
    <property type="reaction ID" value="UER00458"/>
</dbReference>
<dbReference type="AlphaFoldDB" id="A0A081BGA8"/>
<dbReference type="GO" id="GO:0006085">
    <property type="term" value="P:acetyl-CoA biosynthetic process"/>
    <property type="evidence" value="ECO:0007669"/>
    <property type="project" value="UniProtKB-UniRule"/>
</dbReference>
<gene>
    <name evidence="6 8" type="primary">ackA</name>
    <name evidence="8" type="ORF">LOSG293_020140</name>
</gene>
<dbReference type="InterPro" id="IPR000890">
    <property type="entry name" value="Aliphatic_acid_kin_short-chain"/>
</dbReference>
<dbReference type="PIRSF" id="PIRSF000722">
    <property type="entry name" value="Acetate_prop_kin"/>
    <property type="match status" value="1"/>
</dbReference>
<comment type="function">
    <text evidence="6">Catalyzes the formation of acetyl phosphate from acetate and ATP. Can also catalyze the reverse reaction.</text>
</comment>
<evidence type="ECO:0000313" key="9">
    <source>
        <dbReference type="Proteomes" id="UP000028700"/>
    </source>
</evidence>
<feature type="site" description="Transition state stabilizer" evidence="6">
    <location>
        <position position="178"/>
    </location>
</feature>
<sequence>MKKYLVINAGSSSLKWKLFDIPAETVIAEGLVERINLEDSIVKLAYRGNKSKETVERLSMSDAVKSVLRVLVDRKIISRLSDIHAVGHRIVAGAEQFKSATKLDQRAIASLKQLSDYAPLHNPMQVATVELLATYLPNAPQFAVFDSQLYLQMADETALFGIPYELSKEFHIRRYGEHGISHEYLACQTATLMKRPLNELNIVTLHLGSGASVSAFKNGKIYDTSMGLTPVTGVLMGTRSGDVDPAIVPFLMKRLQLDSSEAVLALLNEKSGLHGVSGISSDMRDLVASDSERANLALQMFENQVVKQIGAYFAEMGGIDAITFAGGIGEKDSDMRRRIMTRVSHLGVRMDPNLNDLGVEGRITIPTSPIMALIVPTNEELAIVRQVAEQLKMDDRELIH</sequence>
<dbReference type="EMBL" id="BBJM01000002">
    <property type="protein sequence ID" value="GAK47076.1"/>
    <property type="molecule type" value="Genomic_DNA"/>
</dbReference>
<feature type="binding site" evidence="6">
    <location>
        <position position="379"/>
    </location>
    <ligand>
        <name>Mg(2+)</name>
        <dbReference type="ChEBI" id="CHEBI:18420"/>
    </ligand>
</feature>
<feature type="site" description="Transition state stabilizer" evidence="6">
    <location>
        <position position="239"/>
    </location>
</feature>
<dbReference type="Pfam" id="PF00871">
    <property type="entry name" value="Acetate_kinase"/>
    <property type="match status" value="1"/>
</dbReference>
<evidence type="ECO:0000256" key="1">
    <source>
        <dbReference type="ARBA" id="ARBA00008748"/>
    </source>
</evidence>
<dbReference type="Gene3D" id="3.30.420.40">
    <property type="match status" value="2"/>
</dbReference>
<keyword evidence="6" id="KW-0479">Metal-binding</keyword>
<dbReference type="InterPro" id="IPR023865">
    <property type="entry name" value="Aliphatic_acid_kinase_CS"/>
</dbReference>
<dbReference type="PROSITE" id="PS01076">
    <property type="entry name" value="ACETATE_KINASE_2"/>
    <property type="match status" value="1"/>
</dbReference>
<dbReference type="Proteomes" id="UP000028700">
    <property type="component" value="Unassembled WGS sequence"/>
</dbReference>
<evidence type="ECO:0000256" key="6">
    <source>
        <dbReference type="HAMAP-Rule" id="MF_00020"/>
    </source>
</evidence>
<dbReference type="NCBIfam" id="TIGR00016">
    <property type="entry name" value="ackA"/>
    <property type="match status" value="1"/>
</dbReference>
<comment type="catalytic activity">
    <reaction evidence="6">
        <text>acetate + ATP = acetyl phosphate + ADP</text>
        <dbReference type="Rhea" id="RHEA:11352"/>
        <dbReference type="ChEBI" id="CHEBI:22191"/>
        <dbReference type="ChEBI" id="CHEBI:30089"/>
        <dbReference type="ChEBI" id="CHEBI:30616"/>
        <dbReference type="ChEBI" id="CHEBI:456216"/>
        <dbReference type="EC" id="2.7.2.1"/>
    </reaction>
</comment>
<dbReference type="EC" id="2.7.2.1" evidence="6"/>
<proteinExistence type="inferred from homology"/>
<dbReference type="PANTHER" id="PTHR21060:SF15">
    <property type="entry name" value="ACETATE KINASE-RELATED"/>
    <property type="match status" value="1"/>
</dbReference>
<comment type="caution">
    <text evidence="6">Lacks conserved residue(s) required for the propagation of feature annotation.</text>
</comment>
<dbReference type="InterPro" id="IPR043129">
    <property type="entry name" value="ATPase_NBD"/>
</dbReference>
<feature type="binding site" evidence="6">
    <location>
        <begin position="206"/>
        <end position="210"/>
    </location>
    <ligand>
        <name>ATP</name>
        <dbReference type="ChEBI" id="CHEBI:30616"/>
    </ligand>
</feature>
<feature type="binding site" evidence="6">
    <location>
        <position position="8"/>
    </location>
    <ligand>
        <name>Mg(2+)</name>
        <dbReference type="ChEBI" id="CHEBI:18420"/>
    </ligand>
</feature>
<dbReference type="RefSeq" id="WP_034525905.1">
    <property type="nucleotide sequence ID" value="NZ_BBJM01000002.1"/>
</dbReference>
<evidence type="ECO:0000313" key="8">
    <source>
        <dbReference type="EMBL" id="GAK47076.1"/>
    </source>
</evidence>
<feature type="binding site" evidence="6">
    <location>
        <position position="89"/>
    </location>
    <ligand>
        <name>substrate</name>
    </ligand>
</feature>
<dbReference type="GO" id="GO:0008776">
    <property type="term" value="F:acetate kinase activity"/>
    <property type="evidence" value="ECO:0007669"/>
    <property type="project" value="UniProtKB-UniRule"/>
</dbReference>
<comment type="similarity">
    <text evidence="1 6 7">Belongs to the acetokinase family.</text>
</comment>
<keyword evidence="3 6" id="KW-0547">Nucleotide-binding</keyword>
<keyword evidence="5 6" id="KW-0067">ATP-binding</keyword>
<protein>
    <recommendedName>
        <fullName evidence="6">Acetate kinase</fullName>
        <ecNumber evidence="6">2.7.2.1</ecNumber>
    </recommendedName>
    <alternativeName>
        <fullName evidence="6">Acetokinase</fullName>
    </alternativeName>
</protein>
<keyword evidence="6" id="KW-0460">Magnesium</keyword>
<reference evidence="8" key="1">
    <citation type="journal article" date="2014" name="Genome Announc.">
        <title>Draft Genome Sequence of Lactobacillus oryzae Strain SG293T.</title>
        <authorList>
            <person name="Tanizawa Y."/>
            <person name="Fujisawa T."/>
            <person name="Mochizuki T."/>
            <person name="Kaminuma E."/>
            <person name="Nakamura Y."/>
            <person name="Tohno M."/>
        </authorList>
    </citation>
    <scope>NUCLEOTIDE SEQUENCE [LARGE SCALE GENOMIC DNA]</scope>
    <source>
        <strain evidence="8">SG293</strain>
    </source>
</reference>
<dbReference type="InterPro" id="IPR004372">
    <property type="entry name" value="Ac/propionate_kinase"/>
</dbReference>
<dbReference type="GO" id="GO:0005524">
    <property type="term" value="F:ATP binding"/>
    <property type="evidence" value="ECO:0007669"/>
    <property type="project" value="UniProtKB-KW"/>
</dbReference>
<comment type="pathway">
    <text evidence="6">Metabolic intermediate biosynthesis; acetyl-CoA biosynthesis; acetyl-CoA from acetate: step 1/2.</text>
</comment>
<feature type="binding site" evidence="6">
    <location>
        <begin position="282"/>
        <end position="284"/>
    </location>
    <ligand>
        <name>ATP</name>
        <dbReference type="ChEBI" id="CHEBI:30616"/>
    </ligand>
</feature>
<evidence type="ECO:0000256" key="2">
    <source>
        <dbReference type="ARBA" id="ARBA00022679"/>
    </source>
</evidence>
<name>A0A081BGA8_9LACO</name>
<comment type="subcellular location">
    <subcellularLocation>
        <location evidence="6">Cytoplasm</location>
    </subcellularLocation>
</comment>
<evidence type="ECO:0000256" key="3">
    <source>
        <dbReference type="ARBA" id="ARBA00022741"/>
    </source>
</evidence>
<accession>A0A081BGA8</accession>
<evidence type="ECO:0000256" key="4">
    <source>
        <dbReference type="ARBA" id="ARBA00022777"/>
    </source>
</evidence>
<dbReference type="GO" id="GO:0005737">
    <property type="term" value="C:cytoplasm"/>
    <property type="evidence" value="ECO:0007669"/>
    <property type="project" value="UniProtKB-SubCell"/>
</dbReference>
<dbReference type="eggNOG" id="COG0282">
    <property type="taxonomic scope" value="Bacteria"/>
</dbReference>
<dbReference type="OrthoDB" id="9802453at2"/>
<keyword evidence="6" id="KW-0963">Cytoplasm</keyword>
<dbReference type="GO" id="GO:0000287">
    <property type="term" value="F:magnesium ion binding"/>
    <property type="evidence" value="ECO:0007669"/>
    <property type="project" value="UniProtKB-UniRule"/>
</dbReference>
<dbReference type="PRINTS" id="PR00471">
    <property type="entry name" value="ACETATEKNASE"/>
</dbReference>
<comment type="subunit">
    <text evidence="6">Homodimer.</text>
</comment>
<comment type="caution">
    <text evidence="8">The sequence shown here is derived from an EMBL/GenBank/DDBJ whole genome shotgun (WGS) entry which is preliminary data.</text>
</comment>
<dbReference type="GO" id="GO:0006083">
    <property type="term" value="P:acetate metabolic process"/>
    <property type="evidence" value="ECO:0007669"/>
    <property type="project" value="TreeGrafter"/>
</dbReference>
<dbReference type="SUPFAM" id="SSF53067">
    <property type="entry name" value="Actin-like ATPase domain"/>
    <property type="match status" value="2"/>
</dbReference>
<feature type="binding site" evidence="6">
    <location>
        <position position="15"/>
    </location>
    <ligand>
        <name>ATP</name>
        <dbReference type="ChEBI" id="CHEBI:30616"/>
    </ligand>
</feature>
<dbReference type="HAMAP" id="MF_00020">
    <property type="entry name" value="Acetate_kinase"/>
    <property type="match status" value="1"/>
</dbReference>
<evidence type="ECO:0000256" key="7">
    <source>
        <dbReference type="RuleBase" id="RU003835"/>
    </source>
</evidence>
<keyword evidence="9" id="KW-1185">Reference proteome</keyword>
<comment type="cofactor">
    <cofactor evidence="6">
        <name>Mg(2+)</name>
        <dbReference type="ChEBI" id="CHEBI:18420"/>
    </cofactor>
    <cofactor evidence="6">
        <name>Mn(2+)</name>
        <dbReference type="ChEBI" id="CHEBI:29035"/>
    </cofactor>
    <text evidence="6">Mg(2+). Can also accept Mn(2+).</text>
</comment>
<feature type="active site" description="Proton donor/acceptor" evidence="6">
    <location>
        <position position="146"/>
    </location>
</feature>
<evidence type="ECO:0000256" key="5">
    <source>
        <dbReference type="ARBA" id="ARBA00022840"/>
    </source>
</evidence>
<keyword evidence="4 6" id="KW-0418">Kinase</keyword>
<keyword evidence="2 6" id="KW-0808">Transferase</keyword>
<dbReference type="PANTHER" id="PTHR21060">
    <property type="entry name" value="ACETATE KINASE"/>
    <property type="match status" value="1"/>
</dbReference>
<dbReference type="STRING" id="1291743.LOSG293_020140"/>
<organism evidence="8 9">
    <name type="scientific">Secundilactobacillus oryzae JCM 18671</name>
    <dbReference type="NCBI Taxonomy" id="1291743"/>
    <lineage>
        <taxon>Bacteria</taxon>
        <taxon>Bacillati</taxon>
        <taxon>Bacillota</taxon>
        <taxon>Bacilli</taxon>
        <taxon>Lactobacillales</taxon>
        <taxon>Lactobacillaceae</taxon>
        <taxon>Secundilactobacillus</taxon>
    </lineage>
</organism>